<keyword evidence="1" id="KW-0479">Metal-binding</keyword>
<dbReference type="CDD" id="cd19100">
    <property type="entry name" value="AKR_unchar"/>
    <property type="match status" value="1"/>
</dbReference>
<dbReference type="Gene3D" id="3.30.70.20">
    <property type="match status" value="2"/>
</dbReference>
<dbReference type="Proteomes" id="UP000649345">
    <property type="component" value="Unassembled WGS sequence"/>
</dbReference>
<organism evidence="5 6">
    <name type="scientific">Anaerosacchariphilus hominis</name>
    <dbReference type="NCBI Taxonomy" id="2763017"/>
    <lineage>
        <taxon>Bacteria</taxon>
        <taxon>Bacillati</taxon>
        <taxon>Bacillota</taxon>
        <taxon>Clostridia</taxon>
        <taxon>Lachnospirales</taxon>
        <taxon>Lachnospiraceae</taxon>
        <taxon>Anaerosacchariphilus</taxon>
    </lineage>
</organism>
<dbReference type="PANTHER" id="PTHR43312">
    <property type="entry name" value="D-THREO-ALDOSE 1-DEHYDROGENASE"/>
    <property type="match status" value="1"/>
</dbReference>
<dbReference type="InterPro" id="IPR017900">
    <property type="entry name" value="4Fe4S_Fe_S_CS"/>
</dbReference>
<proteinExistence type="predicted"/>
<dbReference type="PROSITE" id="PS51379">
    <property type="entry name" value="4FE4S_FER_2"/>
    <property type="match status" value="2"/>
</dbReference>
<dbReference type="SUPFAM" id="SSF54862">
    <property type="entry name" value="4Fe-4S ferredoxins"/>
    <property type="match status" value="1"/>
</dbReference>
<accession>A0A923RM43</accession>
<dbReference type="PANTHER" id="PTHR43312:SF1">
    <property type="entry name" value="NADP-DEPENDENT OXIDOREDUCTASE DOMAIN-CONTAINING PROTEIN"/>
    <property type="match status" value="1"/>
</dbReference>
<sequence>MKKKFLGNTGIEVSVAGFGVLPMGPSQLALPVEQGAGVIRYALERGFNFLDTAQYYRTYPYIRKALEGGDYDHVVISSKSLRTDYDGMMEAILEAREELGRKVIEIFLMHEVRSGQLTERAGAWEALKEAKAKGLVRAIGLSTHHIDITAAAASLPGLDVVFPLINYAGLGIRKGDAFGSREEMLEAIRHCHQAGKGVFSMKAFGGGSLTAHYQEALDYVFSKEEIDSVMIGFGKNAEIDDLLSYLDGEMEKSYNPDVSEKKVYINQEDCEGCGSCKAACPAGAIFYNENGLAEVNHDKCLTCGYCSPVCPVRAVIMY</sequence>
<dbReference type="Pfam" id="PF14697">
    <property type="entry name" value="Fer4_21"/>
    <property type="match status" value="1"/>
</dbReference>
<dbReference type="GO" id="GO:0051536">
    <property type="term" value="F:iron-sulfur cluster binding"/>
    <property type="evidence" value="ECO:0007669"/>
    <property type="project" value="UniProtKB-KW"/>
</dbReference>
<dbReference type="GO" id="GO:0046872">
    <property type="term" value="F:metal ion binding"/>
    <property type="evidence" value="ECO:0007669"/>
    <property type="project" value="UniProtKB-KW"/>
</dbReference>
<evidence type="ECO:0000259" key="4">
    <source>
        <dbReference type="PROSITE" id="PS51379"/>
    </source>
</evidence>
<reference evidence="5" key="1">
    <citation type="submission" date="2020-08" db="EMBL/GenBank/DDBJ databases">
        <title>Genome public.</title>
        <authorList>
            <person name="Liu C."/>
            <person name="Sun Q."/>
        </authorList>
    </citation>
    <scope>NUCLEOTIDE SEQUENCE</scope>
    <source>
        <strain evidence="5">NSJ-68</strain>
    </source>
</reference>
<feature type="domain" description="4Fe-4S ferredoxin-type" evidence="4">
    <location>
        <begin position="261"/>
        <end position="290"/>
    </location>
</feature>
<gene>
    <name evidence="5" type="ORF">H8S44_09120</name>
</gene>
<dbReference type="PRINTS" id="PR00069">
    <property type="entry name" value="ALDKETRDTASE"/>
</dbReference>
<evidence type="ECO:0000313" key="6">
    <source>
        <dbReference type="Proteomes" id="UP000649345"/>
    </source>
</evidence>
<keyword evidence="3" id="KW-0411">Iron-sulfur</keyword>
<dbReference type="InterPro" id="IPR023210">
    <property type="entry name" value="NADP_OxRdtase_dom"/>
</dbReference>
<evidence type="ECO:0000256" key="2">
    <source>
        <dbReference type="ARBA" id="ARBA00023004"/>
    </source>
</evidence>
<dbReference type="InterPro" id="IPR053135">
    <property type="entry name" value="AKR2_Oxidoreductase"/>
</dbReference>
<keyword evidence="6" id="KW-1185">Reference proteome</keyword>
<evidence type="ECO:0000256" key="1">
    <source>
        <dbReference type="ARBA" id="ARBA00022723"/>
    </source>
</evidence>
<dbReference type="EMBL" id="JACOOR010000004">
    <property type="protein sequence ID" value="MBC5659932.1"/>
    <property type="molecule type" value="Genomic_DNA"/>
</dbReference>
<dbReference type="PROSITE" id="PS00198">
    <property type="entry name" value="4FE4S_FER_1"/>
    <property type="match status" value="2"/>
</dbReference>
<dbReference type="SUPFAM" id="SSF51430">
    <property type="entry name" value="NAD(P)-linked oxidoreductase"/>
    <property type="match status" value="1"/>
</dbReference>
<evidence type="ECO:0000313" key="5">
    <source>
        <dbReference type="EMBL" id="MBC5659932.1"/>
    </source>
</evidence>
<name>A0A923RM43_9FIRM</name>
<keyword evidence="2" id="KW-0408">Iron</keyword>
<dbReference type="GO" id="GO:0016491">
    <property type="term" value="F:oxidoreductase activity"/>
    <property type="evidence" value="ECO:0007669"/>
    <property type="project" value="InterPro"/>
</dbReference>
<comment type="caution">
    <text evidence="5">The sequence shown here is derived from an EMBL/GenBank/DDBJ whole genome shotgun (WGS) entry which is preliminary data.</text>
</comment>
<dbReference type="RefSeq" id="WP_186872225.1">
    <property type="nucleotide sequence ID" value="NZ_JACOOR010000004.1"/>
</dbReference>
<dbReference type="InterPro" id="IPR017896">
    <property type="entry name" value="4Fe4S_Fe-S-bd"/>
</dbReference>
<feature type="domain" description="4Fe-4S ferredoxin-type" evidence="4">
    <location>
        <begin position="291"/>
        <end position="318"/>
    </location>
</feature>
<protein>
    <submittedName>
        <fullName evidence="5">Aldo/keto reductase</fullName>
    </submittedName>
</protein>
<dbReference type="InterPro" id="IPR036812">
    <property type="entry name" value="NAD(P)_OxRdtase_dom_sf"/>
</dbReference>
<dbReference type="InterPro" id="IPR020471">
    <property type="entry name" value="AKR"/>
</dbReference>
<dbReference type="Pfam" id="PF00248">
    <property type="entry name" value="Aldo_ket_red"/>
    <property type="match status" value="1"/>
</dbReference>
<dbReference type="Gene3D" id="3.20.20.100">
    <property type="entry name" value="NADP-dependent oxidoreductase domain"/>
    <property type="match status" value="1"/>
</dbReference>
<evidence type="ECO:0000256" key="3">
    <source>
        <dbReference type="ARBA" id="ARBA00023014"/>
    </source>
</evidence>
<dbReference type="AlphaFoldDB" id="A0A923RM43"/>